<evidence type="ECO:0000256" key="5">
    <source>
        <dbReference type="ARBA" id="ARBA00022729"/>
    </source>
</evidence>
<dbReference type="AlphaFoldDB" id="X1HB96"/>
<dbReference type="SUPFAM" id="SSF51126">
    <property type="entry name" value="Pectin lyase-like"/>
    <property type="match status" value="1"/>
</dbReference>
<keyword evidence="7" id="KW-0998">Cell outer membrane</keyword>
<name>X1HB96_9ZZZZ</name>
<evidence type="ECO:0000256" key="3">
    <source>
        <dbReference type="ARBA" id="ARBA00004613"/>
    </source>
</evidence>
<dbReference type="SMART" id="SM00710">
    <property type="entry name" value="PbH1"/>
    <property type="match status" value="5"/>
</dbReference>
<dbReference type="InterPro" id="IPR011050">
    <property type="entry name" value="Pectin_lyase_fold/virulence"/>
</dbReference>
<keyword evidence="4" id="KW-0964">Secreted</keyword>
<dbReference type="InterPro" id="IPR003368">
    <property type="entry name" value="POMP_repeat"/>
</dbReference>
<keyword evidence="6" id="KW-0472">Membrane</keyword>
<dbReference type="Pfam" id="PF02415">
    <property type="entry name" value="Chlam_PMP"/>
    <property type="match status" value="2"/>
</dbReference>
<evidence type="ECO:0000313" key="8">
    <source>
        <dbReference type="EMBL" id="GAH51124.1"/>
    </source>
</evidence>
<proteinExistence type="predicted"/>
<organism evidence="8">
    <name type="scientific">marine sediment metagenome</name>
    <dbReference type="NCBI Taxonomy" id="412755"/>
    <lineage>
        <taxon>unclassified sequences</taxon>
        <taxon>metagenomes</taxon>
        <taxon>ecological metagenomes</taxon>
    </lineage>
</organism>
<gene>
    <name evidence="8" type="ORF">S03H2_39746</name>
</gene>
<dbReference type="GO" id="GO:0005576">
    <property type="term" value="C:extracellular region"/>
    <property type="evidence" value="ECO:0007669"/>
    <property type="project" value="UniProtKB-SubCell"/>
</dbReference>
<comment type="caution">
    <text evidence="8">The sequence shown here is derived from an EMBL/GenBank/DDBJ whole genome shotgun (WGS) entry which is preliminary data.</text>
</comment>
<dbReference type="GO" id="GO:0009279">
    <property type="term" value="C:cell outer membrane"/>
    <property type="evidence" value="ECO:0007669"/>
    <property type="project" value="UniProtKB-SubCell"/>
</dbReference>
<evidence type="ECO:0000256" key="6">
    <source>
        <dbReference type="ARBA" id="ARBA00023136"/>
    </source>
</evidence>
<dbReference type="EMBL" id="BARU01024599">
    <property type="protein sequence ID" value="GAH51124.1"/>
    <property type="molecule type" value="Genomic_DNA"/>
</dbReference>
<accession>X1HB96</accession>
<evidence type="ECO:0008006" key="9">
    <source>
        <dbReference type="Google" id="ProtNLM"/>
    </source>
</evidence>
<feature type="non-terminal residue" evidence="8">
    <location>
        <position position="1"/>
    </location>
</feature>
<comment type="subcellular location">
    <subcellularLocation>
        <location evidence="1">Cell envelope</location>
    </subcellularLocation>
    <subcellularLocation>
        <location evidence="2">Cell outer membrane</location>
    </subcellularLocation>
    <subcellularLocation>
        <location evidence="3">Secreted</location>
    </subcellularLocation>
</comment>
<dbReference type="PANTHER" id="PTHR11319:SF35">
    <property type="entry name" value="OUTER MEMBRANE PROTEIN PMPC-RELATED"/>
    <property type="match status" value="1"/>
</dbReference>
<reference evidence="8" key="1">
    <citation type="journal article" date="2014" name="Front. Microbiol.">
        <title>High frequency of phylogenetically diverse reductive dehalogenase-homologous genes in deep subseafloor sedimentary metagenomes.</title>
        <authorList>
            <person name="Kawai M."/>
            <person name="Futagami T."/>
            <person name="Toyoda A."/>
            <person name="Takaki Y."/>
            <person name="Nishi S."/>
            <person name="Hori S."/>
            <person name="Arai W."/>
            <person name="Tsubouchi T."/>
            <person name="Morono Y."/>
            <person name="Uchiyama I."/>
            <person name="Ito T."/>
            <person name="Fujiyama A."/>
            <person name="Inagaki F."/>
            <person name="Takami H."/>
        </authorList>
    </citation>
    <scope>NUCLEOTIDE SEQUENCE</scope>
    <source>
        <strain evidence="8">Expedition CK06-06</strain>
    </source>
</reference>
<dbReference type="PANTHER" id="PTHR11319">
    <property type="entry name" value="G PROTEIN-COUPLED RECEPTOR-RELATED"/>
    <property type="match status" value="1"/>
</dbReference>
<evidence type="ECO:0000256" key="1">
    <source>
        <dbReference type="ARBA" id="ARBA00004196"/>
    </source>
</evidence>
<evidence type="ECO:0000256" key="4">
    <source>
        <dbReference type="ARBA" id="ARBA00022525"/>
    </source>
</evidence>
<evidence type="ECO:0000256" key="7">
    <source>
        <dbReference type="ARBA" id="ARBA00023237"/>
    </source>
</evidence>
<dbReference type="Gene3D" id="2.160.20.10">
    <property type="entry name" value="Single-stranded right-handed beta-helix, Pectin lyase-like"/>
    <property type="match status" value="1"/>
</dbReference>
<sequence length="275" mass="28239">ANSALAAVYHVPTEEYPTIQSAINACADSDTVVIAPGTYRGLGNYSINFNGKPITVRSTDPTDPQIVNTTIIDCEGKGRGFVFDTWENPDSILTGLTITNGDGMVGGAIYSYINSSPSITNCVIRNNSALFGGGIACINGNSYPVITNCQIIANSASFGGGGVYCNGASPKIASCVISGNAAPDGGAIYSHNAGNPVIVNCTISGNVASNSAGAIYCYKSSDMTVTNSILWDDTAPYASEVMVGNSGAATSIHISYCNIQGHDENVIAESGCTID</sequence>
<protein>
    <recommendedName>
        <fullName evidence="9">Right handed beta helix domain-containing protein</fullName>
    </recommendedName>
</protein>
<keyword evidence="5" id="KW-0732">Signal</keyword>
<dbReference type="InterPro" id="IPR012334">
    <property type="entry name" value="Pectin_lyas_fold"/>
</dbReference>
<evidence type="ECO:0000256" key="2">
    <source>
        <dbReference type="ARBA" id="ARBA00004442"/>
    </source>
</evidence>
<feature type="non-terminal residue" evidence="8">
    <location>
        <position position="275"/>
    </location>
</feature>
<dbReference type="InterPro" id="IPR006626">
    <property type="entry name" value="PbH1"/>
</dbReference>